<comment type="caution">
    <text evidence="2">The sequence shown here is derived from an EMBL/GenBank/DDBJ whole genome shotgun (WGS) entry which is preliminary data.</text>
</comment>
<dbReference type="AlphaFoldDB" id="A0A9P4IGG0"/>
<reference evidence="2" key="1">
    <citation type="journal article" date="2020" name="Stud. Mycol.">
        <title>101 Dothideomycetes genomes: a test case for predicting lifestyles and emergence of pathogens.</title>
        <authorList>
            <person name="Haridas S."/>
            <person name="Albert R."/>
            <person name="Binder M."/>
            <person name="Bloem J."/>
            <person name="Labutti K."/>
            <person name="Salamov A."/>
            <person name="Andreopoulos B."/>
            <person name="Baker S."/>
            <person name="Barry K."/>
            <person name="Bills G."/>
            <person name="Bluhm B."/>
            <person name="Cannon C."/>
            <person name="Castanera R."/>
            <person name="Culley D."/>
            <person name="Daum C."/>
            <person name="Ezra D."/>
            <person name="Gonzalez J."/>
            <person name="Henrissat B."/>
            <person name="Kuo A."/>
            <person name="Liang C."/>
            <person name="Lipzen A."/>
            <person name="Lutzoni F."/>
            <person name="Magnuson J."/>
            <person name="Mondo S."/>
            <person name="Nolan M."/>
            <person name="Ohm R."/>
            <person name="Pangilinan J."/>
            <person name="Park H.-J."/>
            <person name="Ramirez L."/>
            <person name="Alfaro M."/>
            <person name="Sun H."/>
            <person name="Tritt A."/>
            <person name="Yoshinaga Y."/>
            <person name="Zwiers L.-H."/>
            <person name="Turgeon B."/>
            <person name="Goodwin S."/>
            <person name="Spatafora J."/>
            <person name="Crous P."/>
            <person name="Grigoriev I."/>
        </authorList>
    </citation>
    <scope>NUCLEOTIDE SEQUENCE</scope>
    <source>
        <strain evidence="2">CBS 133067</strain>
    </source>
</reference>
<evidence type="ECO:0000313" key="3">
    <source>
        <dbReference type="Proteomes" id="UP000799772"/>
    </source>
</evidence>
<feature type="region of interest" description="Disordered" evidence="1">
    <location>
        <begin position="70"/>
        <end position="98"/>
    </location>
</feature>
<keyword evidence="3" id="KW-1185">Reference proteome</keyword>
<dbReference type="Proteomes" id="UP000799772">
    <property type="component" value="Unassembled WGS sequence"/>
</dbReference>
<evidence type="ECO:0000313" key="2">
    <source>
        <dbReference type="EMBL" id="KAF2101135.1"/>
    </source>
</evidence>
<gene>
    <name evidence="2" type="ORF">NA57DRAFT_55194</name>
</gene>
<dbReference type="EMBL" id="ML978124">
    <property type="protein sequence ID" value="KAF2101135.1"/>
    <property type="molecule type" value="Genomic_DNA"/>
</dbReference>
<sequence length="439" mass="50357">MASRSGLGDLPQDVFVNCILRQITKPDLASLRATSTGFRALVTPVLFASYVNLRMQQTLTGLSYHSSEPSLPVHISPDTAKPSKSANSPPRDTQSNARGSLREQDFNLFVQAATETGVIRPDGQPIHQDLAGQFFLDGLAANYEDAQVILLLACLPHLEKLTFHGFPARKFKCLQWEMYLGRIRHGFCKLIEFKAGQYATGSEIFQWDMDDFSFLFELPYLRMLHVEFVNINNYIQRWNFAPASLPLTSLREALSLHKDSLRSLSLDFRDSHLGNGLDSDSLGSLKEFWKLTWLHMDYPRLISRKLESEEHDLSAILPDAIEVLSLNYAFTTVWGYEVRRDLIHLLRHGREICPNLKTVILPDFMNNDAEAEWDKLESMFTAQGLELSVIYDLRYAPLEERQTEIMQRWTWYMVLKRFDRNPGYPVPGILLVRSRHGML</sequence>
<feature type="compositionally biased region" description="Polar residues" evidence="1">
    <location>
        <begin position="82"/>
        <end position="98"/>
    </location>
</feature>
<protein>
    <recommendedName>
        <fullName evidence="4">F-box domain-containing protein</fullName>
    </recommendedName>
</protein>
<name>A0A9P4IGG0_9PEZI</name>
<accession>A0A9P4IGG0</accession>
<organism evidence="2 3">
    <name type="scientific">Rhizodiscina lignyota</name>
    <dbReference type="NCBI Taxonomy" id="1504668"/>
    <lineage>
        <taxon>Eukaryota</taxon>
        <taxon>Fungi</taxon>
        <taxon>Dikarya</taxon>
        <taxon>Ascomycota</taxon>
        <taxon>Pezizomycotina</taxon>
        <taxon>Dothideomycetes</taxon>
        <taxon>Pleosporomycetidae</taxon>
        <taxon>Aulographales</taxon>
        <taxon>Rhizodiscinaceae</taxon>
        <taxon>Rhizodiscina</taxon>
    </lineage>
</organism>
<evidence type="ECO:0008006" key="4">
    <source>
        <dbReference type="Google" id="ProtNLM"/>
    </source>
</evidence>
<proteinExistence type="predicted"/>
<evidence type="ECO:0000256" key="1">
    <source>
        <dbReference type="SAM" id="MobiDB-lite"/>
    </source>
</evidence>